<dbReference type="EMBL" id="BGZK01001650">
    <property type="protein sequence ID" value="GBP83950.1"/>
    <property type="molecule type" value="Genomic_DNA"/>
</dbReference>
<organism evidence="2 3">
    <name type="scientific">Eumeta variegata</name>
    <name type="common">Bagworm moth</name>
    <name type="synonym">Eumeta japonica</name>
    <dbReference type="NCBI Taxonomy" id="151549"/>
    <lineage>
        <taxon>Eukaryota</taxon>
        <taxon>Metazoa</taxon>
        <taxon>Ecdysozoa</taxon>
        <taxon>Arthropoda</taxon>
        <taxon>Hexapoda</taxon>
        <taxon>Insecta</taxon>
        <taxon>Pterygota</taxon>
        <taxon>Neoptera</taxon>
        <taxon>Endopterygota</taxon>
        <taxon>Lepidoptera</taxon>
        <taxon>Glossata</taxon>
        <taxon>Ditrysia</taxon>
        <taxon>Tineoidea</taxon>
        <taxon>Psychidae</taxon>
        <taxon>Oiketicinae</taxon>
        <taxon>Eumeta</taxon>
    </lineage>
</organism>
<sequence length="106" mass="11773">MCIGGEDPSKIREMPNAENFSSDIPSECDKKKSGILIHRRVSPRGTSPGKILMTFLNYVPVEGPPPAQAALHLHTRDRLGVARRGALRRKVTDTEVEIKNILMQLL</sequence>
<protein>
    <submittedName>
        <fullName evidence="2">Uncharacterized protein</fullName>
    </submittedName>
</protein>
<comment type="caution">
    <text evidence="2">The sequence shown here is derived from an EMBL/GenBank/DDBJ whole genome shotgun (WGS) entry which is preliminary data.</text>
</comment>
<feature type="region of interest" description="Disordered" evidence="1">
    <location>
        <begin position="1"/>
        <end position="25"/>
    </location>
</feature>
<dbReference type="AlphaFoldDB" id="A0A4C1Z8D3"/>
<keyword evidence="3" id="KW-1185">Reference proteome</keyword>
<evidence type="ECO:0000313" key="2">
    <source>
        <dbReference type="EMBL" id="GBP83950.1"/>
    </source>
</evidence>
<gene>
    <name evidence="2" type="ORF">EVAR_66520_1</name>
</gene>
<reference evidence="2 3" key="1">
    <citation type="journal article" date="2019" name="Commun. Biol.">
        <title>The bagworm genome reveals a unique fibroin gene that provides high tensile strength.</title>
        <authorList>
            <person name="Kono N."/>
            <person name="Nakamura H."/>
            <person name="Ohtoshi R."/>
            <person name="Tomita M."/>
            <person name="Numata K."/>
            <person name="Arakawa K."/>
        </authorList>
    </citation>
    <scope>NUCLEOTIDE SEQUENCE [LARGE SCALE GENOMIC DNA]</scope>
</reference>
<accession>A0A4C1Z8D3</accession>
<evidence type="ECO:0000256" key="1">
    <source>
        <dbReference type="SAM" id="MobiDB-lite"/>
    </source>
</evidence>
<proteinExistence type="predicted"/>
<evidence type="ECO:0000313" key="3">
    <source>
        <dbReference type="Proteomes" id="UP000299102"/>
    </source>
</evidence>
<dbReference type="Proteomes" id="UP000299102">
    <property type="component" value="Unassembled WGS sequence"/>
</dbReference>
<name>A0A4C1Z8D3_EUMVA</name>